<name>A0A0G2ZGF0_9BACT</name>
<dbReference type="RefSeq" id="WP_047755013.1">
    <property type="nucleotide sequence ID" value="NZ_CAJUHA010000005.1"/>
</dbReference>
<comment type="similarity">
    <text evidence="1 4">Belongs to the prokaryotic/mitochondrial release factor family.</text>
</comment>
<evidence type="ECO:0000259" key="7">
    <source>
        <dbReference type="PROSITE" id="PS00745"/>
    </source>
</evidence>
<evidence type="ECO:0000256" key="2">
    <source>
        <dbReference type="ARBA" id="ARBA00022481"/>
    </source>
</evidence>
<dbReference type="Gene3D" id="3.30.70.1660">
    <property type="match status" value="1"/>
</dbReference>
<dbReference type="OrthoDB" id="9806673at2"/>
<dbReference type="Gene3D" id="1.20.58.410">
    <property type="entry name" value="Release factor"/>
    <property type="match status" value="1"/>
</dbReference>
<keyword evidence="4" id="KW-0963">Cytoplasm</keyword>
<dbReference type="SMART" id="SM00937">
    <property type="entry name" value="PCRF"/>
    <property type="match status" value="1"/>
</dbReference>
<dbReference type="Gene3D" id="3.30.160.20">
    <property type="match status" value="1"/>
</dbReference>
<gene>
    <name evidence="4" type="primary">prfB</name>
    <name evidence="8" type="ORF">IX53_08690</name>
</gene>
<dbReference type="KEGG" id="kpf:IX53_08690"/>
<dbReference type="NCBIfam" id="TIGR00020">
    <property type="entry name" value="prfB"/>
    <property type="match status" value="1"/>
</dbReference>
<sequence length="370" mass="42203">MLSYETNSRINELKEKFKSIRSTIDLEKTKARLTEIEEKLSDPSIWADRKTAGRLGQEAQSLRSQLQLLGEAEETFENIEIAAELAEEDESFIEQVDKLLKDAERKVREFELNILLSSPYDPNNAFLSIHPGAGGTESQDWASMLLRMYTRWAEKNGYKVNIIEHQPGDEAGIKSATIQIVGPYAYGKLKYESGVHRLVRISPFDANHRRHTSFASVSVSPEMEDDVEIEIQPEELRIDTYRAGGAGGQHVNRTESAVRITHLPTGIVVTCQNERSQHQNKATAMKILKAKLFELELEKKRKEKMKLLGEQKDIAWGSQIRSYVFQPYTMVKDHRTQHETGDIQAVMDGEIDSFIEKELLFFASIEKNTE</sequence>
<dbReference type="InterPro" id="IPR000352">
    <property type="entry name" value="Pep_chain_release_fac_I"/>
</dbReference>
<organism evidence="8 9">
    <name type="scientific">Kosmotoga pacifica</name>
    <dbReference type="NCBI Taxonomy" id="1330330"/>
    <lineage>
        <taxon>Bacteria</taxon>
        <taxon>Thermotogati</taxon>
        <taxon>Thermotogota</taxon>
        <taxon>Thermotogae</taxon>
        <taxon>Kosmotogales</taxon>
        <taxon>Kosmotogaceae</taxon>
        <taxon>Kosmotoga</taxon>
    </lineage>
</organism>
<comment type="function">
    <text evidence="4">Peptide chain release factor 2 directs the termination of translation in response to the peptide chain termination codons UGA and UAA.</text>
</comment>
<feature type="domain" description="Prokaryotic-type class I peptide chain release factors" evidence="7">
    <location>
        <begin position="242"/>
        <end position="258"/>
    </location>
</feature>
<keyword evidence="9" id="KW-1185">Reference proteome</keyword>
<evidence type="ECO:0000256" key="1">
    <source>
        <dbReference type="ARBA" id="ARBA00010835"/>
    </source>
</evidence>
<feature type="coiled-coil region" evidence="6">
    <location>
        <begin position="69"/>
        <end position="113"/>
    </location>
</feature>
<evidence type="ECO:0000313" key="8">
    <source>
        <dbReference type="EMBL" id="AKI97878.1"/>
    </source>
</evidence>
<reference evidence="8 9" key="1">
    <citation type="submission" date="2015-04" db="EMBL/GenBank/DDBJ databases">
        <title>Complete Genome Sequence of Kosmotoga pacifica SLHLJ1.</title>
        <authorList>
            <person name="Jiang L.J."/>
            <person name="Shao Z.Z."/>
            <person name="Jebbar M."/>
        </authorList>
    </citation>
    <scope>NUCLEOTIDE SEQUENCE [LARGE SCALE GENOMIC DNA]</scope>
    <source>
        <strain evidence="8 9">SLHLJ1</strain>
    </source>
</reference>
<protein>
    <recommendedName>
        <fullName evidence="4 5">Peptide chain release factor 2</fullName>
        <shortName evidence="4">RF-2</shortName>
    </recommendedName>
</protein>
<dbReference type="PANTHER" id="PTHR43116:SF3">
    <property type="entry name" value="CLASS I PEPTIDE CHAIN RELEASE FACTOR"/>
    <property type="match status" value="1"/>
</dbReference>
<dbReference type="FunFam" id="3.30.160.20:FF:000010">
    <property type="entry name" value="Peptide chain release factor 2"/>
    <property type="match status" value="1"/>
</dbReference>
<comment type="subcellular location">
    <subcellularLocation>
        <location evidence="4">Cytoplasm</location>
    </subcellularLocation>
</comment>
<dbReference type="PATRIC" id="fig|1330330.3.peg.1768"/>
<dbReference type="EMBL" id="CP011232">
    <property type="protein sequence ID" value="AKI97878.1"/>
    <property type="molecule type" value="Genomic_DNA"/>
</dbReference>
<dbReference type="PROSITE" id="PS00745">
    <property type="entry name" value="RF_PROK_I"/>
    <property type="match status" value="1"/>
</dbReference>
<dbReference type="AlphaFoldDB" id="A0A0G2ZGF0"/>
<dbReference type="InterPro" id="IPR005139">
    <property type="entry name" value="PCRF"/>
</dbReference>
<keyword evidence="2 4" id="KW-0488">Methylation</keyword>
<dbReference type="InterPro" id="IPR004374">
    <property type="entry name" value="PrfB"/>
</dbReference>
<dbReference type="SUPFAM" id="SSF75620">
    <property type="entry name" value="Release factor"/>
    <property type="match status" value="1"/>
</dbReference>
<proteinExistence type="inferred from homology"/>
<evidence type="ECO:0000256" key="4">
    <source>
        <dbReference type="HAMAP-Rule" id="MF_00094"/>
    </source>
</evidence>
<accession>A0A0G2ZGF0</accession>
<dbReference type="InterPro" id="IPR045853">
    <property type="entry name" value="Pep_chain_release_fac_I_sf"/>
</dbReference>
<comment type="PTM">
    <text evidence="4">Methylated by PrmC. Methylation increases the termination efficiency of RF2.</text>
</comment>
<dbReference type="PANTHER" id="PTHR43116">
    <property type="entry name" value="PEPTIDE CHAIN RELEASE FACTOR 2"/>
    <property type="match status" value="1"/>
</dbReference>
<evidence type="ECO:0000256" key="3">
    <source>
        <dbReference type="ARBA" id="ARBA00022917"/>
    </source>
</evidence>
<keyword evidence="6" id="KW-0175">Coiled coil</keyword>
<dbReference type="Pfam" id="PF00472">
    <property type="entry name" value="RF-1"/>
    <property type="match status" value="1"/>
</dbReference>
<dbReference type="STRING" id="1330330.IX53_08690"/>
<dbReference type="Pfam" id="PF03462">
    <property type="entry name" value="PCRF"/>
    <property type="match status" value="1"/>
</dbReference>
<dbReference type="Proteomes" id="UP000035159">
    <property type="component" value="Chromosome"/>
</dbReference>
<keyword evidence="3 4" id="KW-0648">Protein biosynthesis</keyword>
<dbReference type="GO" id="GO:0005737">
    <property type="term" value="C:cytoplasm"/>
    <property type="evidence" value="ECO:0007669"/>
    <property type="project" value="UniProtKB-SubCell"/>
</dbReference>
<feature type="modified residue" description="N5-methylglutamine" evidence="4">
    <location>
        <position position="249"/>
    </location>
</feature>
<evidence type="ECO:0000256" key="6">
    <source>
        <dbReference type="SAM" id="Coils"/>
    </source>
</evidence>
<dbReference type="GO" id="GO:0016149">
    <property type="term" value="F:translation release factor activity, codon specific"/>
    <property type="evidence" value="ECO:0007669"/>
    <property type="project" value="UniProtKB-UniRule"/>
</dbReference>
<dbReference type="HAMAP" id="MF_00094">
    <property type="entry name" value="Rel_fac_2"/>
    <property type="match status" value="1"/>
</dbReference>
<evidence type="ECO:0000256" key="5">
    <source>
        <dbReference type="NCBIfam" id="TIGR00020"/>
    </source>
</evidence>
<evidence type="ECO:0000313" key="9">
    <source>
        <dbReference type="Proteomes" id="UP000035159"/>
    </source>
</evidence>